<dbReference type="EMBL" id="JBCNJP010000011">
    <property type="protein sequence ID" value="KAK9071151.1"/>
    <property type="molecule type" value="Genomic_DNA"/>
</dbReference>
<feature type="compositionally biased region" description="Polar residues" evidence="1">
    <location>
        <begin position="250"/>
        <end position="275"/>
    </location>
</feature>
<dbReference type="InterPro" id="IPR001005">
    <property type="entry name" value="SANT/Myb"/>
</dbReference>
<feature type="region of interest" description="Disordered" evidence="1">
    <location>
        <begin position="287"/>
        <end position="398"/>
    </location>
</feature>
<dbReference type="SMART" id="SM00717">
    <property type="entry name" value="SANT"/>
    <property type="match status" value="1"/>
</dbReference>
<dbReference type="SUPFAM" id="SSF46689">
    <property type="entry name" value="Homeodomain-like"/>
    <property type="match status" value="1"/>
</dbReference>
<dbReference type="Pfam" id="PF15963">
    <property type="entry name" value="Myb_DNA-bind_7"/>
    <property type="match status" value="1"/>
</dbReference>
<dbReference type="GO" id="GO:0000126">
    <property type="term" value="C:transcription factor TFIIIB complex"/>
    <property type="evidence" value="ECO:0007669"/>
    <property type="project" value="TreeGrafter"/>
</dbReference>
<feature type="compositionally biased region" description="Polar residues" evidence="1">
    <location>
        <begin position="178"/>
        <end position="188"/>
    </location>
</feature>
<name>A0AAP0DB09_9ASTR</name>
<feature type="compositionally biased region" description="Basic residues" evidence="1">
    <location>
        <begin position="215"/>
        <end position="225"/>
    </location>
</feature>
<comment type="caution">
    <text evidence="3">The sequence shown here is derived from an EMBL/GenBank/DDBJ whole genome shotgun (WGS) entry which is preliminary data.</text>
</comment>
<sequence>MDIDLEDLISTDAANTAKGSVKFQPKGKPKPKPKPKPKSEHNVQLEPKSISTPPTQFIEVAATTKEQSGNDVNQIIGNVLDSLQSSSERSHEESAESFLPSDSPDVFLPESTTTAVTLPSCSETPTVDASMDGKLEVGPTEPELINNIDASANLESFAEQDPLTEKGATILNDKGDFQTGNVSPGSKSQEAEDSLFWEPLNVLAQSITVSGPRVSKFKPKPKAQNRKMEQSANNPDQDTGPIKHGENVGSVPSQTDFLENEPVPSSSPDEILGTSSIGISDCQVNEAPNLTETSQVDSVNEAGGSSDRLTTLANETLRLVDEDENEDIGDGNNNDDYVPPENVSLTEKKAHKSKKPLNDKKKPVRKRKKLTEIVDELTEVPKKKSSHTTRRNKKPKEVVDELTEVPKKKFSHSTRRNKKAREVADELTEVPKKKFSHTTLRNKRQVNPELLKIPEDELEMHMHNFPLKDLIRLREHKERIEKKEASLLQTDTADQSDQGQNDATYYNYRTHMKITPRVKWTKLDTELFYEAIQQFGTDLSMVTECFPGRTREQIRSKFKKEYKQQRLRIESALNTRAKGHSHFEFVIERLKQARAEDSENDDPVTLTGEEDEVVATDINEGGNVGLEKEVKDMKSDVPAAGAESPIKSNDDEEDYDWSHYKSEI</sequence>
<gene>
    <name evidence="3" type="ORF">SSX86_009719</name>
</gene>
<dbReference type="PROSITE" id="PS51293">
    <property type="entry name" value="SANT"/>
    <property type="match status" value="1"/>
</dbReference>
<organism evidence="3 4">
    <name type="scientific">Deinandra increscens subsp. villosa</name>
    <dbReference type="NCBI Taxonomy" id="3103831"/>
    <lineage>
        <taxon>Eukaryota</taxon>
        <taxon>Viridiplantae</taxon>
        <taxon>Streptophyta</taxon>
        <taxon>Embryophyta</taxon>
        <taxon>Tracheophyta</taxon>
        <taxon>Spermatophyta</taxon>
        <taxon>Magnoliopsida</taxon>
        <taxon>eudicotyledons</taxon>
        <taxon>Gunneridae</taxon>
        <taxon>Pentapetalae</taxon>
        <taxon>asterids</taxon>
        <taxon>campanulids</taxon>
        <taxon>Asterales</taxon>
        <taxon>Asteraceae</taxon>
        <taxon>Asteroideae</taxon>
        <taxon>Heliantheae alliance</taxon>
        <taxon>Madieae</taxon>
        <taxon>Madiinae</taxon>
        <taxon>Deinandra</taxon>
    </lineage>
</organism>
<feature type="compositionally biased region" description="Basic and acidic residues" evidence="1">
    <location>
        <begin position="626"/>
        <end position="635"/>
    </location>
</feature>
<keyword evidence="4" id="KW-1185">Reference proteome</keyword>
<feature type="compositionally biased region" description="Polar residues" evidence="1">
    <location>
        <begin position="287"/>
        <end position="298"/>
    </location>
</feature>
<feature type="region of interest" description="Disordered" evidence="1">
    <location>
        <begin position="1"/>
        <end position="54"/>
    </location>
</feature>
<feature type="domain" description="SANT" evidence="2">
    <location>
        <begin position="519"/>
        <end position="566"/>
    </location>
</feature>
<evidence type="ECO:0000256" key="1">
    <source>
        <dbReference type="SAM" id="MobiDB-lite"/>
    </source>
</evidence>
<dbReference type="InterPro" id="IPR017884">
    <property type="entry name" value="SANT_dom"/>
</dbReference>
<dbReference type="GO" id="GO:0070898">
    <property type="term" value="P:RNA polymerase III preinitiation complex assembly"/>
    <property type="evidence" value="ECO:0007669"/>
    <property type="project" value="TreeGrafter"/>
</dbReference>
<feature type="compositionally biased region" description="Polar residues" evidence="1">
    <location>
        <begin position="110"/>
        <end position="127"/>
    </location>
</feature>
<dbReference type="AlphaFoldDB" id="A0AAP0DB09"/>
<evidence type="ECO:0000313" key="3">
    <source>
        <dbReference type="EMBL" id="KAK9071151.1"/>
    </source>
</evidence>
<proteinExistence type="predicted"/>
<dbReference type="InterPro" id="IPR009057">
    <property type="entry name" value="Homeodomain-like_sf"/>
</dbReference>
<dbReference type="Proteomes" id="UP001408789">
    <property type="component" value="Unassembled WGS sequence"/>
</dbReference>
<feature type="compositionally biased region" description="Acidic residues" evidence="1">
    <location>
        <begin position="598"/>
        <end position="614"/>
    </location>
</feature>
<feature type="compositionally biased region" description="Basic residues" evidence="1">
    <location>
        <begin position="383"/>
        <end position="394"/>
    </location>
</feature>
<feature type="region of interest" description="Disordered" evidence="1">
    <location>
        <begin position="165"/>
        <end position="192"/>
    </location>
</feature>
<dbReference type="PANTHER" id="PTHR22929">
    <property type="entry name" value="RNA POLYMERASE III TRANSCRIPTION INITIATION FACTOR B"/>
    <property type="match status" value="1"/>
</dbReference>
<reference evidence="3 4" key="1">
    <citation type="submission" date="2024-04" db="EMBL/GenBank/DDBJ databases">
        <title>The reference genome of an endangered Asteraceae, Deinandra increscens subsp. villosa, native to the Central Coast of California.</title>
        <authorList>
            <person name="Guilliams M."/>
            <person name="Hasenstab-Lehman K."/>
            <person name="Meyer R."/>
            <person name="Mcevoy S."/>
        </authorList>
    </citation>
    <scope>NUCLEOTIDE SEQUENCE [LARGE SCALE GENOMIC DNA]</scope>
    <source>
        <tissue evidence="3">Leaf</tissue>
    </source>
</reference>
<feature type="compositionally biased region" description="Basic residues" evidence="1">
    <location>
        <begin position="25"/>
        <end position="36"/>
    </location>
</feature>
<accession>A0AAP0DB09</accession>
<feature type="region of interest" description="Disordered" evidence="1">
    <location>
        <begin position="594"/>
        <end position="664"/>
    </location>
</feature>
<feature type="region of interest" description="Disordered" evidence="1">
    <location>
        <begin position="83"/>
        <end position="140"/>
    </location>
</feature>
<dbReference type="PANTHER" id="PTHR22929:SF0">
    <property type="entry name" value="TRANSCRIPTION FACTOR TFIIIB COMPONENT B'' HOMOLOG"/>
    <property type="match status" value="1"/>
</dbReference>
<protein>
    <recommendedName>
        <fullName evidence="2">SANT domain-containing protein</fullName>
    </recommendedName>
</protein>
<evidence type="ECO:0000259" key="2">
    <source>
        <dbReference type="PROSITE" id="PS51293"/>
    </source>
</evidence>
<dbReference type="Gene3D" id="1.10.10.60">
    <property type="entry name" value="Homeodomain-like"/>
    <property type="match status" value="1"/>
</dbReference>
<dbReference type="CDD" id="cd00167">
    <property type="entry name" value="SANT"/>
    <property type="match status" value="1"/>
</dbReference>
<evidence type="ECO:0000313" key="4">
    <source>
        <dbReference type="Proteomes" id="UP001408789"/>
    </source>
</evidence>
<dbReference type="GO" id="GO:0001156">
    <property type="term" value="F:TFIIIC-class transcription factor complex binding"/>
    <property type="evidence" value="ECO:0007669"/>
    <property type="project" value="TreeGrafter"/>
</dbReference>
<feature type="region of interest" description="Disordered" evidence="1">
    <location>
        <begin position="208"/>
        <end position="275"/>
    </location>
</feature>
<dbReference type="InterPro" id="IPR039467">
    <property type="entry name" value="TFIIIB_B''_Myb"/>
</dbReference>